<evidence type="ECO:0000313" key="9">
    <source>
        <dbReference type="Proteomes" id="UP000823982"/>
    </source>
</evidence>
<keyword evidence="5" id="KW-0131">Cell cycle</keyword>
<dbReference type="GO" id="GO:0005737">
    <property type="term" value="C:cytoplasm"/>
    <property type="evidence" value="ECO:0007669"/>
    <property type="project" value="UniProtKB-SubCell"/>
</dbReference>
<accession>A0A9D1EPX3</accession>
<dbReference type="GO" id="GO:0051301">
    <property type="term" value="P:cell division"/>
    <property type="evidence" value="ECO:0007669"/>
    <property type="project" value="UniProtKB-KW"/>
</dbReference>
<evidence type="ECO:0000256" key="3">
    <source>
        <dbReference type="ARBA" id="ARBA00022618"/>
    </source>
</evidence>
<dbReference type="NCBIfam" id="TIGR03544">
    <property type="entry name" value="DivI1A_domain"/>
    <property type="match status" value="1"/>
</dbReference>
<dbReference type="AlphaFoldDB" id="A0A9D1EPX3"/>
<keyword evidence="2" id="KW-0963">Cytoplasm</keyword>
<evidence type="ECO:0000256" key="5">
    <source>
        <dbReference type="ARBA" id="ARBA00023306"/>
    </source>
</evidence>
<protein>
    <submittedName>
        <fullName evidence="8">DivIVA domain-containing protein</fullName>
    </submittedName>
</protein>
<organism evidence="8 9">
    <name type="scientific">Candidatus Faeciplasma gallinarum</name>
    <dbReference type="NCBI Taxonomy" id="2840799"/>
    <lineage>
        <taxon>Bacteria</taxon>
        <taxon>Bacillati</taxon>
        <taxon>Bacillota</taxon>
        <taxon>Clostridia</taxon>
        <taxon>Eubacteriales</taxon>
        <taxon>Oscillospiraceae</taxon>
        <taxon>Oscillospiraceae incertae sedis</taxon>
        <taxon>Candidatus Faeciplasma</taxon>
    </lineage>
</organism>
<reference evidence="8" key="2">
    <citation type="journal article" date="2021" name="PeerJ">
        <title>Extensive microbial diversity within the chicken gut microbiome revealed by metagenomics and culture.</title>
        <authorList>
            <person name="Gilroy R."/>
            <person name="Ravi A."/>
            <person name="Getino M."/>
            <person name="Pursley I."/>
            <person name="Horton D.L."/>
            <person name="Alikhan N.F."/>
            <person name="Baker D."/>
            <person name="Gharbi K."/>
            <person name="Hall N."/>
            <person name="Watson M."/>
            <person name="Adriaenssens E.M."/>
            <person name="Foster-Nyarko E."/>
            <person name="Jarju S."/>
            <person name="Secka A."/>
            <person name="Antonio M."/>
            <person name="Oren A."/>
            <person name="Chaudhuri R.R."/>
            <person name="La Ragione R."/>
            <person name="Hildebrand F."/>
            <person name="Pallen M.J."/>
        </authorList>
    </citation>
    <scope>NUCLEOTIDE SEQUENCE</scope>
    <source>
        <strain evidence="8">CHK157-1446</strain>
    </source>
</reference>
<comment type="caution">
    <text evidence="8">The sequence shown here is derived from an EMBL/GenBank/DDBJ whole genome shotgun (WGS) entry which is preliminary data.</text>
</comment>
<proteinExistence type="predicted"/>
<sequence>MNPKDIVSKKFEKGFGYKAEEVDEFLKSVAVAYASAVKEKEESEAKIIKLIEKINEYRNDEDAIRDALLVAQKQGNKIIADAKIEAEKIIGDAQTKRDSLLAEISNDCDALKRAEVEKIAVAIKEENEKLNAVVAASKTQSELQNDKLNKLKLEVSDFKKKLILILNEQIKIASSLPELSDDEIKKIVSGQVKPTVEAKPAEPKPASEQAKPAAEEVKKPAADRSRSVPAFGFGEGGYKKQDYSTMELKFGHNQNNKK</sequence>
<keyword evidence="3" id="KW-0132">Cell division</keyword>
<dbReference type="Gene3D" id="6.10.250.660">
    <property type="match status" value="1"/>
</dbReference>
<keyword evidence="4 6" id="KW-0175">Coiled coil</keyword>
<feature type="coiled-coil region" evidence="6">
    <location>
        <begin position="33"/>
        <end position="60"/>
    </location>
</feature>
<evidence type="ECO:0000256" key="4">
    <source>
        <dbReference type="ARBA" id="ARBA00023054"/>
    </source>
</evidence>
<comment type="subcellular location">
    <subcellularLocation>
        <location evidence="1">Cytoplasm</location>
    </subcellularLocation>
</comment>
<dbReference type="EMBL" id="DVIR01000066">
    <property type="protein sequence ID" value="HIS25181.1"/>
    <property type="molecule type" value="Genomic_DNA"/>
</dbReference>
<evidence type="ECO:0000256" key="2">
    <source>
        <dbReference type="ARBA" id="ARBA00022490"/>
    </source>
</evidence>
<feature type="compositionally biased region" description="Basic and acidic residues" evidence="7">
    <location>
        <begin position="213"/>
        <end position="226"/>
    </location>
</feature>
<evidence type="ECO:0000256" key="6">
    <source>
        <dbReference type="SAM" id="Coils"/>
    </source>
</evidence>
<evidence type="ECO:0000256" key="7">
    <source>
        <dbReference type="SAM" id="MobiDB-lite"/>
    </source>
</evidence>
<evidence type="ECO:0000313" key="8">
    <source>
        <dbReference type="EMBL" id="HIS25181.1"/>
    </source>
</evidence>
<evidence type="ECO:0000256" key="1">
    <source>
        <dbReference type="ARBA" id="ARBA00004496"/>
    </source>
</evidence>
<dbReference type="Proteomes" id="UP000823982">
    <property type="component" value="Unassembled WGS sequence"/>
</dbReference>
<name>A0A9D1EPX3_9FIRM</name>
<reference evidence="8" key="1">
    <citation type="submission" date="2020-10" db="EMBL/GenBank/DDBJ databases">
        <authorList>
            <person name="Gilroy R."/>
        </authorList>
    </citation>
    <scope>NUCLEOTIDE SEQUENCE</scope>
    <source>
        <strain evidence="8">CHK157-1446</strain>
    </source>
</reference>
<dbReference type="InterPro" id="IPR019933">
    <property type="entry name" value="DivIVA_domain"/>
</dbReference>
<dbReference type="Pfam" id="PF05103">
    <property type="entry name" value="DivIVA"/>
    <property type="match status" value="1"/>
</dbReference>
<gene>
    <name evidence="8" type="ORF">IAD01_07270</name>
</gene>
<dbReference type="InterPro" id="IPR007793">
    <property type="entry name" value="DivIVA_fam"/>
</dbReference>
<feature type="region of interest" description="Disordered" evidence="7">
    <location>
        <begin position="191"/>
        <end position="233"/>
    </location>
</feature>
<dbReference type="PANTHER" id="PTHR35794">
    <property type="entry name" value="CELL DIVISION PROTEIN DIVIVA"/>
    <property type="match status" value="1"/>
</dbReference>
<dbReference type="PANTHER" id="PTHR35794:SF1">
    <property type="entry name" value="CELL CYCLE PROTEIN GPSB"/>
    <property type="match status" value="1"/>
</dbReference>